<feature type="compositionally biased region" description="Low complexity" evidence="1">
    <location>
        <begin position="746"/>
        <end position="758"/>
    </location>
</feature>
<reference evidence="2" key="2">
    <citation type="journal article" date="2024" name="Plant">
        <title>Genomic evolution and insights into agronomic trait innovations of Sesamum species.</title>
        <authorList>
            <person name="Miao H."/>
            <person name="Wang L."/>
            <person name="Qu L."/>
            <person name="Liu H."/>
            <person name="Sun Y."/>
            <person name="Le M."/>
            <person name="Wang Q."/>
            <person name="Wei S."/>
            <person name="Zheng Y."/>
            <person name="Lin W."/>
            <person name="Duan Y."/>
            <person name="Cao H."/>
            <person name="Xiong S."/>
            <person name="Wang X."/>
            <person name="Wei L."/>
            <person name="Li C."/>
            <person name="Ma Q."/>
            <person name="Ju M."/>
            <person name="Zhao R."/>
            <person name="Li G."/>
            <person name="Mu C."/>
            <person name="Tian Q."/>
            <person name="Mei H."/>
            <person name="Zhang T."/>
            <person name="Gao T."/>
            <person name="Zhang H."/>
        </authorList>
    </citation>
    <scope>NUCLEOTIDE SEQUENCE</scope>
    <source>
        <strain evidence="2">KEN8</strain>
    </source>
</reference>
<dbReference type="GO" id="GO:0004594">
    <property type="term" value="F:pantothenate kinase activity"/>
    <property type="evidence" value="ECO:0007669"/>
    <property type="project" value="TreeGrafter"/>
</dbReference>
<sequence length="930" mass="102817">MEKKESGGVSRLALDIGGGSSKDGLAASGGDLHYSLLNGRLHFFKFETSKVNDCIDFISSELLRHCGARDNEAPIGVKNIIKVVGHLSLPICSRKRLGITLDKVDEMDCLRVTAVSASEWNKHWRWYILGLRETFDQMQKIAYLNALRFGLKRIFFGGFFIREHSYTMDTISVAVNFWSKGEAKAMFLRHEGFLGALGAFLSYEEHDLADMAHQLLQEFPQSSYSTEDGFRTSGRATNSTCKNKQHQMLREMKPLLCFLLLVLCVCLTASGKRTEKRKYVSISNKAKNEAQVDCTSGNGIFKKLLKPGEKIRWHLPKGTGERMWRILDNGRVQLKLNHGKWKTFKLELKKEDARMSGDQFCGETTPDSATKKGKHKSEKCGGDSCDDENPVSSPGKGKSLPVPPKKQEQHRSKEGEKCLGNSCLKEGRASPPKRSTEGTPKPKEQKECNGASLLAKLHRLRQSKSNSPNNQRNVWQVLWKDTKVLPPAKQTPVSKEAKKCDDVKVAPPPTQQISRDTKTPPPTEGKPNSRNAKKCAGDSCGRGAKLAPAPSKQKSQQSKNVMAFLVLGKPNHLHLPKSKRCDEKLESPPTKQSKGPNAKLASPPTNQKFKGPNTKLAPPPTNQKSKQPHAKLAHVLQTKNPKGLGLNLHQLLLQTKNPKGLMQNLHHLLQTKNSKGLTLNLLHLQQTKNAKVLPQNLHQLLQTKISKRPTPKLTPPPTNQKSKNAKESPSTKGKPVLKGPNAKLAPSPTKQKSQQTKKCVGASCEKNATQPPLAKGKRRARGVEENFAPPPTKHKSQQPINVMALLNAKRPQPTEGTKKPKTTSKHAPPPNATPIGTKVQPKPKKDAKIAPSPSKQKSQKPKEPVTKLSPSPVKQKQNSPPPKKCTSSPCRPETEEPRKATKCNNGPCNDGARPPRRPKVFYSCIRDDSK</sequence>
<dbReference type="GO" id="GO:0005634">
    <property type="term" value="C:nucleus"/>
    <property type="evidence" value="ECO:0007669"/>
    <property type="project" value="TreeGrafter"/>
</dbReference>
<dbReference type="Gene3D" id="3.30.420.510">
    <property type="match status" value="1"/>
</dbReference>
<dbReference type="InterPro" id="IPR043129">
    <property type="entry name" value="ATPase_NBD"/>
</dbReference>
<feature type="compositionally biased region" description="Polar residues" evidence="1">
    <location>
        <begin position="868"/>
        <end position="878"/>
    </location>
</feature>
<feature type="compositionally biased region" description="Polar residues" evidence="1">
    <location>
        <begin position="719"/>
        <end position="731"/>
    </location>
</feature>
<feature type="compositionally biased region" description="Basic and acidic residues" evidence="1">
    <location>
        <begin position="405"/>
        <end position="417"/>
    </location>
</feature>
<dbReference type="AlphaFoldDB" id="A0AAW2QYH6"/>
<evidence type="ECO:0000256" key="1">
    <source>
        <dbReference type="SAM" id="MobiDB-lite"/>
    </source>
</evidence>
<keyword evidence="2" id="KW-0808">Transferase</keyword>
<dbReference type="GO" id="GO:0005524">
    <property type="term" value="F:ATP binding"/>
    <property type="evidence" value="ECO:0007669"/>
    <property type="project" value="InterPro"/>
</dbReference>
<dbReference type="PANTHER" id="PTHR12280">
    <property type="entry name" value="PANTOTHENATE KINASE"/>
    <property type="match status" value="1"/>
</dbReference>
<protein>
    <submittedName>
        <fullName evidence="2">Pantothenate kinase</fullName>
    </submittedName>
</protein>
<accession>A0AAW2QYH6</accession>
<feature type="region of interest" description="Disordered" evidence="1">
    <location>
        <begin position="355"/>
        <end position="631"/>
    </location>
</feature>
<feature type="compositionally biased region" description="Polar residues" evidence="1">
    <location>
        <begin position="463"/>
        <end position="474"/>
    </location>
</feature>
<feature type="region of interest" description="Disordered" evidence="1">
    <location>
        <begin position="704"/>
        <end position="930"/>
    </location>
</feature>
<dbReference type="EMBL" id="JACGWM010000005">
    <property type="protein sequence ID" value="KAL0372386.1"/>
    <property type="molecule type" value="Genomic_DNA"/>
</dbReference>
<dbReference type="SUPFAM" id="SSF53067">
    <property type="entry name" value="Actin-like ATPase domain"/>
    <property type="match status" value="2"/>
</dbReference>
<organism evidence="2">
    <name type="scientific">Sesamum calycinum</name>
    <dbReference type="NCBI Taxonomy" id="2727403"/>
    <lineage>
        <taxon>Eukaryota</taxon>
        <taxon>Viridiplantae</taxon>
        <taxon>Streptophyta</taxon>
        <taxon>Embryophyta</taxon>
        <taxon>Tracheophyta</taxon>
        <taxon>Spermatophyta</taxon>
        <taxon>Magnoliopsida</taxon>
        <taxon>eudicotyledons</taxon>
        <taxon>Gunneridae</taxon>
        <taxon>Pentapetalae</taxon>
        <taxon>asterids</taxon>
        <taxon>lamiids</taxon>
        <taxon>Lamiales</taxon>
        <taxon>Pedaliaceae</taxon>
        <taxon>Sesamum</taxon>
    </lineage>
</organism>
<reference evidence="2" key="1">
    <citation type="submission" date="2020-06" db="EMBL/GenBank/DDBJ databases">
        <authorList>
            <person name="Li T."/>
            <person name="Hu X."/>
            <person name="Zhang T."/>
            <person name="Song X."/>
            <person name="Zhang H."/>
            <person name="Dai N."/>
            <person name="Sheng W."/>
            <person name="Hou X."/>
            <person name="Wei L."/>
        </authorList>
    </citation>
    <scope>NUCLEOTIDE SEQUENCE</scope>
    <source>
        <strain evidence="2">KEN8</strain>
        <tissue evidence="2">Leaf</tissue>
    </source>
</reference>
<dbReference type="Pfam" id="PF03630">
    <property type="entry name" value="Fumble"/>
    <property type="match status" value="2"/>
</dbReference>
<feature type="compositionally biased region" description="Basic and acidic residues" evidence="1">
    <location>
        <begin position="495"/>
        <end position="504"/>
    </location>
</feature>
<gene>
    <name evidence="2" type="ORF">Scaly_0920200</name>
</gene>
<keyword evidence="2" id="KW-0418">Kinase</keyword>
<dbReference type="GO" id="GO:0005829">
    <property type="term" value="C:cytosol"/>
    <property type="evidence" value="ECO:0007669"/>
    <property type="project" value="TreeGrafter"/>
</dbReference>
<name>A0AAW2QYH6_9LAMI</name>
<evidence type="ECO:0000313" key="2">
    <source>
        <dbReference type="EMBL" id="KAL0372386.1"/>
    </source>
</evidence>
<dbReference type="Gene3D" id="3.30.420.40">
    <property type="match status" value="1"/>
</dbReference>
<proteinExistence type="predicted"/>
<comment type="caution">
    <text evidence="2">The sequence shown here is derived from an EMBL/GenBank/DDBJ whole genome shotgun (WGS) entry which is preliminary data.</text>
</comment>
<dbReference type="PANTHER" id="PTHR12280:SF34">
    <property type="entry name" value="PANTOTHENATE KINASE 1"/>
    <property type="match status" value="1"/>
</dbReference>
<dbReference type="InterPro" id="IPR004567">
    <property type="entry name" value="Type_II_PanK"/>
</dbReference>
<feature type="compositionally biased region" description="Basic and acidic residues" evidence="1">
    <location>
        <begin position="434"/>
        <end position="447"/>
    </location>
</feature>
<dbReference type="GO" id="GO:0015937">
    <property type="term" value="P:coenzyme A biosynthetic process"/>
    <property type="evidence" value="ECO:0007669"/>
    <property type="project" value="InterPro"/>
</dbReference>